<comment type="caution">
    <text evidence="6">The sequence shown here is derived from an EMBL/GenBank/DDBJ whole genome shotgun (WGS) entry which is preliminary data.</text>
</comment>
<evidence type="ECO:0000313" key="7">
    <source>
        <dbReference type="Proteomes" id="UP000248917"/>
    </source>
</evidence>
<keyword evidence="7" id="KW-1185">Reference proteome</keyword>
<dbReference type="PANTHER" id="PTHR40079">
    <property type="entry name" value="MANNAN ENDO-1,4-BETA-MANNOSIDASE E-RELATED"/>
    <property type="match status" value="1"/>
</dbReference>
<evidence type="ECO:0000256" key="3">
    <source>
        <dbReference type="ARBA" id="ARBA00023295"/>
    </source>
</evidence>
<sequence>MKKVIARFSVVFAAIVVGLTLVYLLAFLGDKSSGPAENLLNSLNRSVFELEEEYILKHKSESRAQRLKWLGASLRNKDSLQSLNRFLLGAYDHRVDISLQPILDLEDSLRTTFPLIHIYTAWGSKKEQRFPAEKVRAITTLGSIPVITWEPWLNDFTGGENQGIPTGQDPNKGGLKRIVVGKYDTYIRQWAEEAKDSGVTLLLRLGHEMNDPYRYPWGPQNNQPEDYIAAWKHVVGIFRELKADNVIWIWAPHLAYGELEAFFPGADWVDWISTGTLNYGTVAPWSQWWSFEEIFGKHYPELESYQKPILIAEFGSLSVGGNRSEWYGAALKNFKTRFPMVKSLLLFHHGNDNSTTYQSLDWTIQRDQEVLDTLRKYLPEILEK</sequence>
<dbReference type="Pfam" id="PF02156">
    <property type="entry name" value="Glyco_hydro_26"/>
    <property type="match status" value="1"/>
</dbReference>
<evidence type="ECO:0000256" key="1">
    <source>
        <dbReference type="ARBA" id="ARBA00007754"/>
    </source>
</evidence>
<dbReference type="InterPro" id="IPR022790">
    <property type="entry name" value="GH26_dom"/>
</dbReference>
<dbReference type="EMBL" id="QKTX01000005">
    <property type="protein sequence ID" value="PZV83782.1"/>
    <property type="molecule type" value="Genomic_DNA"/>
</dbReference>
<evidence type="ECO:0000259" key="5">
    <source>
        <dbReference type="PROSITE" id="PS51764"/>
    </source>
</evidence>
<proteinExistence type="inferred from homology"/>
<dbReference type="Gene3D" id="3.20.20.80">
    <property type="entry name" value="Glycosidases"/>
    <property type="match status" value="1"/>
</dbReference>
<dbReference type="AlphaFoldDB" id="A0A326RV21"/>
<dbReference type="InterPro" id="IPR000805">
    <property type="entry name" value="Glyco_hydro_26"/>
</dbReference>
<dbReference type="PANTHER" id="PTHR40079:SF4">
    <property type="entry name" value="GH26 DOMAIN-CONTAINING PROTEIN-RELATED"/>
    <property type="match status" value="1"/>
</dbReference>
<gene>
    <name evidence="6" type="ORF">CLV31_1055</name>
</gene>
<evidence type="ECO:0000313" key="6">
    <source>
        <dbReference type="EMBL" id="PZV83782.1"/>
    </source>
</evidence>
<keyword evidence="3 4" id="KW-0326">Glycosidase</keyword>
<feature type="active site" description="Nucleophile" evidence="4">
    <location>
        <position position="313"/>
    </location>
</feature>
<dbReference type="GO" id="GO:0006080">
    <property type="term" value="P:substituted mannan metabolic process"/>
    <property type="evidence" value="ECO:0007669"/>
    <property type="project" value="InterPro"/>
</dbReference>
<dbReference type="Proteomes" id="UP000248917">
    <property type="component" value="Unassembled WGS sequence"/>
</dbReference>
<dbReference type="SUPFAM" id="SSF51445">
    <property type="entry name" value="(Trans)glycosidases"/>
    <property type="match status" value="1"/>
</dbReference>
<evidence type="ECO:0000256" key="2">
    <source>
        <dbReference type="ARBA" id="ARBA00022801"/>
    </source>
</evidence>
<dbReference type="InterPro" id="IPR017853">
    <property type="entry name" value="GH"/>
</dbReference>
<protein>
    <submittedName>
        <fullName evidence="6">Glycosyl hydrolase family 26</fullName>
    </submittedName>
</protein>
<dbReference type="PROSITE" id="PS51764">
    <property type="entry name" value="GH26"/>
    <property type="match status" value="1"/>
</dbReference>
<accession>A0A326RV21</accession>
<keyword evidence="2 4" id="KW-0378">Hydrolase</keyword>
<comment type="similarity">
    <text evidence="1 4">Belongs to the glycosyl hydrolase 26 family.</text>
</comment>
<feature type="active site" description="Proton donor" evidence="4">
    <location>
        <position position="208"/>
    </location>
</feature>
<reference evidence="6 7" key="1">
    <citation type="submission" date="2018-06" db="EMBL/GenBank/DDBJ databases">
        <title>Genomic Encyclopedia of Archaeal and Bacterial Type Strains, Phase II (KMG-II): from individual species to whole genera.</title>
        <authorList>
            <person name="Goeker M."/>
        </authorList>
    </citation>
    <scope>NUCLEOTIDE SEQUENCE [LARGE SCALE GENOMIC DNA]</scope>
    <source>
        <strain evidence="6 7">T4</strain>
    </source>
</reference>
<evidence type="ECO:0000256" key="4">
    <source>
        <dbReference type="PROSITE-ProRule" id="PRU01100"/>
    </source>
</evidence>
<name>A0A326RV21_9BACT</name>
<dbReference type="RefSeq" id="WP_111392402.1">
    <property type="nucleotide sequence ID" value="NZ_QKTX01000005.1"/>
</dbReference>
<organism evidence="6 7">
    <name type="scientific">Algoriphagus aquaeductus</name>
    <dbReference type="NCBI Taxonomy" id="475299"/>
    <lineage>
        <taxon>Bacteria</taxon>
        <taxon>Pseudomonadati</taxon>
        <taxon>Bacteroidota</taxon>
        <taxon>Cytophagia</taxon>
        <taxon>Cytophagales</taxon>
        <taxon>Cyclobacteriaceae</taxon>
        <taxon>Algoriphagus</taxon>
    </lineage>
</organism>
<dbReference type="OrthoDB" id="9802773at2"/>
<dbReference type="GO" id="GO:0016985">
    <property type="term" value="F:mannan endo-1,4-beta-mannosidase activity"/>
    <property type="evidence" value="ECO:0007669"/>
    <property type="project" value="InterPro"/>
</dbReference>
<feature type="domain" description="GH26" evidence="5">
    <location>
        <begin position="65"/>
        <end position="367"/>
    </location>
</feature>